<keyword evidence="2 5" id="KW-0863">Zinc-finger</keyword>
<dbReference type="PROSITE" id="PS50950">
    <property type="entry name" value="ZF_THAP"/>
    <property type="match status" value="1"/>
</dbReference>
<keyword evidence="6" id="KW-0378">Hydrolase</keyword>
<dbReference type="Gene3D" id="3.40.50.1820">
    <property type="entry name" value="alpha/beta hydrolase"/>
    <property type="match status" value="1"/>
</dbReference>
<sequence>MSYACVACERLTSTHKLAHFTSHPVKREQWIISLSRADPVEMAQLRRRIERRARPMICNYHFPDISEVDEVNRKLRSNGLPVPIDENRWPLSRNISSKFLHRVPQLLIDVTDPIKRQKIIADSVFRPEPSHMAENAVTVSASAQRPEKVLITPSPSDRHAIGMKRPLPSTSRHDSLNGSTSRASEEPVPAKKTSSSRRKTRHVQSRSGSEDEMELEVEKGVVQKEIKSEPLDEDEADHQLFKLSGERVKREQTERIENASVPSVVFGNGKGRERTQSIDADPEGSNSSASPDLDQPFHPSSTPPSSSHSNSNSATNDEPPQSSATASASPYKSALDEIVQTSTTFVVKCPNSFKGLNLKRILKKLGFAYCQYNDLGEEIDNFTTDFPRDDDADLSMLNPSVPLSVSFPPSIPSVPEIVSAAPSSVDVPVSPRVKSPLPPSQSPIRAAQSKYTKKLNSSQSEAKDEYFKKIATTENGEFRLSKPKPFPTVNLLRHRSSISPPLSESDAVKIVSPAVLRKVSVTPPPAFGSTRYPLSSSFVGRPIGSFKPASDSSNDKVIIKAVKSSTFGTMRSHPYSISNKLVTLRPVGKTSSLSLKSSSALDGDFSSASTDRSGLSRIFGLGSATYEPVINASRRLKKIEPKKPIAESSQKPPLASLQRPYEYRDEAKIRIERGKEKVKERVKEREMEKNKESPMKQRTARGQKAVDTKENSDGCAMTRYFIPSATISLLYGAYHSIFSTRQAVPIRTIDEAVQALNENANTREALRFILQYNEDHLYLSQLQPSALGILARTGADVVRYAEGLTSCSNFDEDFDTILERLNLGDDWRWSISWLNRVACPEDEDLSCAETGEWLGRRPSQVERLRRLLQLLYVKTEASLDISSISTDLVSFLYSIYSQFIDSKQDMAILALKILSNVAAQDSRFAKAIFTSDWLPLLSQMTKKGKTLTEQLLSHKICQNALYTLNVLDYKLGPNVYELYLPMEEPVCDIVMIHGLRGSVDYTWRQKDSQSNIISQCWPKDWLPLDIQQPIRIIGIDYPSYLIQFTGTMESLQIRADRFKKQLLEAGLGRRPIIFICHSMGGLLAKRMLIDREDWASRTAGILFIATPHRGSPIAAWSYEFLYPTEDVKFLREKNPLIVKLDEDFEPVSNQLPVIASMVETRPSNLVGTAKGIIVPSNSGVLNRGVVYHIDEMHHNVCKPSERTSPSYGVIINFIKDSVEKAKTLVPKEMSSESTEQKEKPEGGSK</sequence>
<evidence type="ECO:0000256" key="5">
    <source>
        <dbReference type="PROSITE-ProRule" id="PRU00309"/>
    </source>
</evidence>
<gene>
    <name evidence="9" type="ORF">WR25_23569</name>
</gene>
<dbReference type="GO" id="GO:0016788">
    <property type="term" value="F:hydrolase activity, acting on ester bonds"/>
    <property type="evidence" value="ECO:0007669"/>
    <property type="project" value="InterPro"/>
</dbReference>
<dbReference type="InterPro" id="IPR029058">
    <property type="entry name" value="AB_hydrolase_fold"/>
</dbReference>
<comment type="similarity">
    <text evidence="6">Belongs to the GPI inositol-deacylase family.</text>
</comment>
<feature type="region of interest" description="Disordered" evidence="7">
    <location>
        <begin position="593"/>
        <end position="612"/>
    </location>
</feature>
<feature type="region of interest" description="Disordered" evidence="7">
    <location>
        <begin position="430"/>
        <end position="458"/>
    </location>
</feature>
<reference evidence="9 10" key="1">
    <citation type="journal article" date="2017" name="Curr. Biol.">
        <title>Genome architecture and evolution of a unichromosomal asexual nematode.</title>
        <authorList>
            <person name="Fradin H."/>
            <person name="Zegar C."/>
            <person name="Gutwein M."/>
            <person name="Lucas J."/>
            <person name="Kovtun M."/>
            <person name="Corcoran D."/>
            <person name="Baugh L.R."/>
            <person name="Kiontke K."/>
            <person name="Gunsalus K."/>
            <person name="Fitch D.H."/>
            <person name="Piano F."/>
        </authorList>
    </citation>
    <scope>NUCLEOTIDE SEQUENCE [LARGE SCALE GENOMIC DNA]</scope>
    <source>
        <strain evidence="9">PF1309</strain>
    </source>
</reference>
<dbReference type="GO" id="GO:0008270">
    <property type="term" value="F:zinc ion binding"/>
    <property type="evidence" value="ECO:0007669"/>
    <property type="project" value="UniProtKB-KW"/>
</dbReference>
<keyword evidence="6" id="KW-0653">Protein transport</keyword>
<keyword evidence="3" id="KW-0862">Zinc</keyword>
<comment type="caution">
    <text evidence="9">The sequence shown here is derived from an EMBL/GenBank/DDBJ whole genome shotgun (WGS) entry which is preliminary data.</text>
</comment>
<organism evidence="9 10">
    <name type="scientific">Diploscapter pachys</name>
    <dbReference type="NCBI Taxonomy" id="2018661"/>
    <lineage>
        <taxon>Eukaryota</taxon>
        <taxon>Metazoa</taxon>
        <taxon>Ecdysozoa</taxon>
        <taxon>Nematoda</taxon>
        <taxon>Chromadorea</taxon>
        <taxon>Rhabditida</taxon>
        <taxon>Rhabditina</taxon>
        <taxon>Rhabditomorpha</taxon>
        <taxon>Rhabditoidea</taxon>
        <taxon>Rhabditidae</taxon>
        <taxon>Diploscapter</taxon>
    </lineage>
</organism>
<evidence type="ECO:0000256" key="7">
    <source>
        <dbReference type="SAM" id="MobiDB-lite"/>
    </source>
</evidence>
<keyword evidence="6" id="KW-0472">Membrane</keyword>
<keyword evidence="4 5" id="KW-0238">DNA-binding</keyword>
<dbReference type="GO" id="GO:0015031">
    <property type="term" value="P:protein transport"/>
    <property type="evidence" value="ECO:0007669"/>
    <property type="project" value="UniProtKB-KW"/>
</dbReference>
<dbReference type="STRING" id="2018661.A0A2A2JF88"/>
<dbReference type="SUPFAM" id="SSF53474">
    <property type="entry name" value="alpha/beta-Hydrolases"/>
    <property type="match status" value="1"/>
</dbReference>
<feature type="region of interest" description="Disordered" evidence="7">
    <location>
        <begin position="138"/>
        <end position="218"/>
    </location>
</feature>
<evidence type="ECO:0000313" key="10">
    <source>
        <dbReference type="Proteomes" id="UP000218231"/>
    </source>
</evidence>
<keyword evidence="1" id="KW-0479">Metal-binding</keyword>
<evidence type="ECO:0000256" key="4">
    <source>
        <dbReference type="ARBA" id="ARBA00023125"/>
    </source>
</evidence>
<dbReference type="GO" id="GO:0005789">
    <property type="term" value="C:endoplasmic reticulum membrane"/>
    <property type="evidence" value="ECO:0007669"/>
    <property type="project" value="UniProtKB-SubCell"/>
</dbReference>
<accession>A0A2A2JF88</accession>
<keyword evidence="6" id="KW-0813">Transport</keyword>
<evidence type="ECO:0000256" key="1">
    <source>
        <dbReference type="ARBA" id="ARBA00022723"/>
    </source>
</evidence>
<comment type="subcellular location">
    <subcellularLocation>
        <location evidence="6">Endoplasmic reticulum membrane</location>
    </subcellularLocation>
</comment>
<name>A0A2A2JF88_9BILA</name>
<dbReference type="Pfam" id="PF07819">
    <property type="entry name" value="PGAP1"/>
    <property type="match status" value="1"/>
</dbReference>
<feature type="domain" description="THAP-type" evidence="8">
    <location>
        <begin position="1"/>
        <end position="84"/>
    </location>
</feature>
<dbReference type="PANTHER" id="PTHR48187:SF2">
    <property type="entry name" value="LD21810P"/>
    <property type="match status" value="1"/>
</dbReference>
<evidence type="ECO:0000256" key="6">
    <source>
        <dbReference type="RuleBase" id="RU365011"/>
    </source>
</evidence>
<dbReference type="GO" id="GO:0003677">
    <property type="term" value="F:DNA binding"/>
    <property type="evidence" value="ECO:0007669"/>
    <property type="project" value="UniProtKB-UniRule"/>
</dbReference>
<evidence type="ECO:0000256" key="2">
    <source>
        <dbReference type="ARBA" id="ARBA00022771"/>
    </source>
</evidence>
<evidence type="ECO:0000256" key="3">
    <source>
        <dbReference type="ARBA" id="ARBA00022833"/>
    </source>
</evidence>
<keyword evidence="6" id="KW-0256">Endoplasmic reticulum</keyword>
<comment type="function">
    <text evidence="6">Involved in inositol deacylation of GPI-anchored proteins which plays important roles in the quality control and ER-associated degradation of GPI-anchored proteins.</text>
</comment>
<feature type="compositionally biased region" description="Basic and acidic residues" evidence="7">
    <location>
        <begin position="677"/>
        <end position="695"/>
    </location>
</feature>
<dbReference type="InterPro" id="IPR012908">
    <property type="entry name" value="PGAP1-ab_dom-like"/>
</dbReference>
<feature type="compositionally biased region" description="Basic residues" evidence="7">
    <location>
        <begin position="194"/>
        <end position="204"/>
    </location>
</feature>
<proteinExistence type="inferred from homology"/>
<feature type="compositionally biased region" description="Low complexity" evidence="7">
    <location>
        <begin position="298"/>
        <end position="329"/>
    </location>
</feature>
<feature type="region of interest" description="Disordered" evidence="7">
    <location>
        <begin position="1224"/>
        <end position="1245"/>
    </location>
</feature>
<dbReference type="Proteomes" id="UP000218231">
    <property type="component" value="Unassembled WGS sequence"/>
</dbReference>
<feature type="region of interest" description="Disordered" evidence="7">
    <location>
        <begin position="244"/>
        <end position="329"/>
    </location>
</feature>
<evidence type="ECO:0000259" key="8">
    <source>
        <dbReference type="PROSITE" id="PS50950"/>
    </source>
</evidence>
<dbReference type="InterPro" id="IPR006612">
    <property type="entry name" value="THAP_Znf"/>
</dbReference>
<keyword evidence="10" id="KW-1185">Reference proteome</keyword>
<feature type="region of interest" description="Disordered" evidence="7">
    <location>
        <begin position="677"/>
        <end position="709"/>
    </location>
</feature>
<dbReference type="OrthoDB" id="5086500at2759"/>
<feature type="compositionally biased region" description="Basic and acidic residues" evidence="7">
    <location>
        <begin position="1234"/>
        <end position="1245"/>
    </location>
</feature>
<dbReference type="EC" id="3.1.-.-" evidence="6"/>
<dbReference type="AlphaFoldDB" id="A0A2A2JF88"/>
<feature type="compositionally biased region" description="Basic and acidic residues" evidence="7">
    <location>
        <begin position="244"/>
        <end position="257"/>
    </location>
</feature>
<protein>
    <recommendedName>
        <fullName evidence="6">GPI inositol-deacylase</fullName>
        <ecNumber evidence="6">3.1.-.-</ecNumber>
    </recommendedName>
</protein>
<dbReference type="PANTHER" id="PTHR48187">
    <property type="entry name" value="LD21810P"/>
    <property type="match status" value="1"/>
</dbReference>
<evidence type="ECO:0000313" key="9">
    <source>
        <dbReference type="EMBL" id="PAV60383.1"/>
    </source>
</evidence>
<dbReference type="EMBL" id="LIAE01010469">
    <property type="protein sequence ID" value="PAV60383.1"/>
    <property type="molecule type" value="Genomic_DNA"/>
</dbReference>